<feature type="compositionally biased region" description="Basic and acidic residues" evidence="1">
    <location>
        <begin position="19"/>
        <end position="31"/>
    </location>
</feature>
<name>A0A1M4EHK4_9ACTN</name>
<dbReference type="AlphaFoldDB" id="A0A1M4EHK4"/>
<dbReference type="EMBL" id="LT559118">
    <property type="protein sequence ID" value="SBO98437.1"/>
    <property type="molecule type" value="Genomic_DNA"/>
</dbReference>
<accession>A0A1M4EHK4</accession>
<protein>
    <submittedName>
        <fullName evidence="2">Uncharacterized protein</fullName>
    </submittedName>
</protein>
<feature type="region of interest" description="Disordered" evidence="1">
    <location>
        <begin position="19"/>
        <end position="38"/>
    </location>
</feature>
<gene>
    <name evidence="2" type="ORF">BN4615_P7953</name>
</gene>
<organism evidence="2">
    <name type="scientific">Nonomuraea gerenzanensis</name>
    <dbReference type="NCBI Taxonomy" id="93944"/>
    <lineage>
        <taxon>Bacteria</taxon>
        <taxon>Bacillati</taxon>
        <taxon>Actinomycetota</taxon>
        <taxon>Actinomycetes</taxon>
        <taxon>Streptosporangiales</taxon>
        <taxon>Streptosporangiaceae</taxon>
        <taxon>Nonomuraea</taxon>
    </lineage>
</organism>
<evidence type="ECO:0000313" key="2">
    <source>
        <dbReference type="EMBL" id="SBO98437.1"/>
    </source>
</evidence>
<evidence type="ECO:0000256" key="1">
    <source>
        <dbReference type="SAM" id="MobiDB-lite"/>
    </source>
</evidence>
<sequence length="38" mass="4149">MDGRVVDADPIARWSMREPEQGAADYRKGKGAEVVSLS</sequence>
<reference evidence="2" key="1">
    <citation type="submission" date="2016-04" db="EMBL/GenBank/DDBJ databases">
        <authorList>
            <person name="Evans L.H."/>
            <person name="Alamgir A."/>
            <person name="Owens N."/>
            <person name="Weber N.D."/>
            <person name="Virtaneva K."/>
            <person name="Barbian K."/>
            <person name="Babar A."/>
            <person name="Rosenke K."/>
        </authorList>
    </citation>
    <scope>NUCLEOTIDE SEQUENCE</scope>
    <source>
        <strain evidence="2">Nono1</strain>
    </source>
</reference>
<proteinExistence type="predicted"/>